<evidence type="ECO:0000256" key="1">
    <source>
        <dbReference type="ARBA" id="ARBA00023157"/>
    </source>
</evidence>
<evidence type="ECO:0000313" key="5">
    <source>
        <dbReference type="Proteomes" id="UP001642483"/>
    </source>
</evidence>
<comment type="caution">
    <text evidence="2">Lacks conserved residue(s) required for the propagation of feature annotation.</text>
</comment>
<comment type="caution">
    <text evidence="4">The sequence shown here is derived from an EMBL/GenBank/DDBJ whole genome shotgun (WGS) entry which is preliminary data.</text>
</comment>
<dbReference type="Proteomes" id="UP001642483">
    <property type="component" value="Unassembled WGS sequence"/>
</dbReference>
<feature type="domain" description="Sushi" evidence="3">
    <location>
        <begin position="10"/>
        <end position="64"/>
    </location>
</feature>
<dbReference type="Gene3D" id="2.10.70.10">
    <property type="entry name" value="Complement Module, domain 1"/>
    <property type="match status" value="1"/>
</dbReference>
<evidence type="ECO:0000256" key="2">
    <source>
        <dbReference type="PROSITE-ProRule" id="PRU00302"/>
    </source>
</evidence>
<dbReference type="InterPro" id="IPR035976">
    <property type="entry name" value="Sushi/SCR/CCP_sf"/>
</dbReference>
<dbReference type="EMBL" id="CAWYQH010000013">
    <property type="protein sequence ID" value="CAK8674586.1"/>
    <property type="molecule type" value="Genomic_DNA"/>
</dbReference>
<keyword evidence="2" id="KW-0768">Sushi</keyword>
<name>A0ABP0F712_CLALP</name>
<keyword evidence="5" id="KW-1185">Reference proteome</keyword>
<protein>
    <recommendedName>
        <fullName evidence="3">Sushi domain-containing protein</fullName>
    </recommendedName>
</protein>
<accession>A0ABP0F712</accession>
<keyword evidence="1" id="KW-1015">Disulfide bond</keyword>
<dbReference type="SUPFAM" id="SSF57535">
    <property type="entry name" value="Complement control module/SCR domain"/>
    <property type="match status" value="1"/>
</dbReference>
<dbReference type="Pfam" id="PF00084">
    <property type="entry name" value="Sushi"/>
    <property type="match status" value="1"/>
</dbReference>
<dbReference type="PROSITE" id="PS50923">
    <property type="entry name" value="SUSHI"/>
    <property type="match status" value="1"/>
</dbReference>
<proteinExistence type="predicted"/>
<evidence type="ECO:0000259" key="3">
    <source>
        <dbReference type="PROSITE" id="PS50923"/>
    </source>
</evidence>
<sequence length="176" mass="19419">MIAAPLHGNKSCNASEKLDVRPGTYCSFYCDPGYFLFGKNESTCTEARNPADSAFNNPTPKCNQIDIPLTTTPVPVSTTPEVSSAEGKFPWKHIPRIILEQNISPIQRYNQRHLKVRSNTGADGGGSIAIYNGNLTEGSATLEYHSFQIHGASDPSICEVYFTMYSQVVRQRLNDN</sequence>
<reference evidence="4 5" key="1">
    <citation type="submission" date="2024-02" db="EMBL/GenBank/DDBJ databases">
        <authorList>
            <person name="Daric V."/>
            <person name="Darras S."/>
        </authorList>
    </citation>
    <scope>NUCLEOTIDE SEQUENCE [LARGE SCALE GENOMIC DNA]</scope>
</reference>
<dbReference type="InterPro" id="IPR000436">
    <property type="entry name" value="Sushi_SCR_CCP_dom"/>
</dbReference>
<dbReference type="SMART" id="SM00032">
    <property type="entry name" value="CCP"/>
    <property type="match status" value="1"/>
</dbReference>
<dbReference type="CDD" id="cd00033">
    <property type="entry name" value="CCP"/>
    <property type="match status" value="1"/>
</dbReference>
<evidence type="ECO:0000313" key="4">
    <source>
        <dbReference type="EMBL" id="CAK8674586.1"/>
    </source>
</evidence>
<organism evidence="4 5">
    <name type="scientific">Clavelina lepadiformis</name>
    <name type="common">Light-bulb sea squirt</name>
    <name type="synonym">Ascidia lepadiformis</name>
    <dbReference type="NCBI Taxonomy" id="159417"/>
    <lineage>
        <taxon>Eukaryota</taxon>
        <taxon>Metazoa</taxon>
        <taxon>Chordata</taxon>
        <taxon>Tunicata</taxon>
        <taxon>Ascidiacea</taxon>
        <taxon>Aplousobranchia</taxon>
        <taxon>Clavelinidae</taxon>
        <taxon>Clavelina</taxon>
    </lineage>
</organism>
<gene>
    <name evidence="4" type="ORF">CVLEPA_LOCUS4273</name>
</gene>